<evidence type="ECO:0000313" key="2">
    <source>
        <dbReference type="Proteomes" id="UP000239203"/>
    </source>
</evidence>
<comment type="caution">
    <text evidence="1">The sequence shown here is derived from an EMBL/GenBank/DDBJ whole genome shotgun (WGS) entry which is preliminary data.</text>
</comment>
<organism evidence="1 2">
    <name type="scientific">Actinokineospora auranticolor</name>
    <dbReference type="NCBI Taxonomy" id="155976"/>
    <lineage>
        <taxon>Bacteria</taxon>
        <taxon>Bacillati</taxon>
        <taxon>Actinomycetota</taxon>
        <taxon>Actinomycetes</taxon>
        <taxon>Pseudonocardiales</taxon>
        <taxon>Pseudonocardiaceae</taxon>
        <taxon>Actinokineospora</taxon>
    </lineage>
</organism>
<dbReference type="RefSeq" id="WP_104476891.1">
    <property type="nucleotide sequence ID" value="NZ_CP154825.1"/>
</dbReference>
<sequence>MIATRVFVDANALFSRTVRDWLALLQLRSGGGIYTVYWTEDVLAETIYNLRRKYPAWNGAKITRVRDLIAKTFEGGRVDDFVVDDSFPGTDSDDRHVHAAALACRADIVLTCDNGFSAADPDSLPYEVYHPDAFFVLVDDSAPNLVHDVTREQTLYWANRQNGRADLPNKLIAAGCPNFAERVRHHQGQLTLPVAPR</sequence>
<dbReference type="Proteomes" id="UP000239203">
    <property type="component" value="Unassembled WGS sequence"/>
</dbReference>
<protein>
    <submittedName>
        <fullName evidence="1">Putative nucleic acid-binding protein</fullName>
    </submittedName>
</protein>
<keyword evidence="2" id="KW-1185">Reference proteome</keyword>
<name>A0A2S6GY89_9PSEU</name>
<dbReference type="OrthoDB" id="211933at2"/>
<dbReference type="CDD" id="cd09854">
    <property type="entry name" value="PIN_VapC-like"/>
    <property type="match status" value="1"/>
</dbReference>
<dbReference type="EMBL" id="PTIX01000002">
    <property type="protein sequence ID" value="PPK70130.1"/>
    <property type="molecule type" value="Genomic_DNA"/>
</dbReference>
<dbReference type="SUPFAM" id="SSF88723">
    <property type="entry name" value="PIN domain-like"/>
    <property type="match status" value="1"/>
</dbReference>
<gene>
    <name evidence="1" type="ORF">CLV40_10240</name>
</gene>
<evidence type="ECO:0000313" key="1">
    <source>
        <dbReference type="EMBL" id="PPK70130.1"/>
    </source>
</evidence>
<accession>A0A2S6GY89</accession>
<reference evidence="1 2" key="1">
    <citation type="submission" date="2018-02" db="EMBL/GenBank/DDBJ databases">
        <title>Genomic Encyclopedia of Archaeal and Bacterial Type Strains, Phase II (KMG-II): from individual species to whole genera.</title>
        <authorList>
            <person name="Goeker M."/>
        </authorList>
    </citation>
    <scope>NUCLEOTIDE SEQUENCE [LARGE SCALE GENOMIC DNA]</scope>
    <source>
        <strain evidence="1 2">YU 961-1</strain>
    </source>
</reference>
<dbReference type="InterPro" id="IPR029060">
    <property type="entry name" value="PIN-like_dom_sf"/>
</dbReference>
<dbReference type="AlphaFoldDB" id="A0A2S6GY89"/>
<proteinExistence type="predicted"/>